<evidence type="ECO:0000313" key="2">
    <source>
        <dbReference type="EMBL" id="KAJ4371102.1"/>
    </source>
</evidence>
<feature type="compositionally biased region" description="Acidic residues" evidence="1">
    <location>
        <begin position="66"/>
        <end position="77"/>
    </location>
</feature>
<accession>A0A9W9CN23</accession>
<protein>
    <submittedName>
        <fullName evidence="2">Uncharacterized protein</fullName>
    </submittedName>
</protein>
<proteinExistence type="predicted"/>
<reference evidence="2" key="1">
    <citation type="submission" date="2022-10" db="EMBL/GenBank/DDBJ databases">
        <title>Tapping the CABI collections for fungal endophytes: first genome assemblies for Collariella, Neodidymelliopsis, Ascochyta clinopodiicola, Didymella pomorum, Didymosphaeria variabile, Neocosmospora piperis and Neocucurbitaria cava.</title>
        <authorList>
            <person name="Hill R."/>
        </authorList>
    </citation>
    <scope>NUCLEOTIDE SEQUENCE</scope>
    <source>
        <strain evidence="2">IMI 356814</strain>
    </source>
</reference>
<keyword evidence="3" id="KW-1185">Reference proteome</keyword>
<dbReference type="AlphaFoldDB" id="A0A9W9CN23"/>
<evidence type="ECO:0000313" key="3">
    <source>
        <dbReference type="Proteomes" id="UP001140560"/>
    </source>
</evidence>
<organism evidence="2 3">
    <name type="scientific">Neocucurbitaria cava</name>
    <dbReference type="NCBI Taxonomy" id="798079"/>
    <lineage>
        <taxon>Eukaryota</taxon>
        <taxon>Fungi</taxon>
        <taxon>Dikarya</taxon>
        <taxon>Ascomycota</taxon>
        <taxon>Pezizomycotina</taxon>
        <taxon>Dothideomycetes</taxon>
        <taxon>Pleosporomycetidae</taxon>
        <taxon>Pleosporales</taxon>
        <taxon>Pleosporineae</taxon>
        <taxon>Cucurbitariaceae</taxon>
        <taxon>Neocucurbitaria</taxon>
    </lineage>
</organism>
<dbReference type="Proteomes" id="UP001140560">
    <property type="component" value="Unassembled WGS sequence"/>
</dbReference>
<dbReference type="EMBL" id="JAPEUY010000007">
    <property type="protein sequence ID" value="KAJ4371102.1"/>
    <property type="molecule type" value="Genomic_DNA"/>
</dbReference>
<sequence>MSTSALLAPLAENASGFGQENRSPRRSGLKLRLRCIQSALRGTPEAAGSPGFNSIAGRKRTAAEVVPDDGDDTDSDIELFPTMPRGHKAPRRPTIANGMKRNARIVDVNNPEHTMLIAGAIKVGVDYYNSDAEDLPGDVKDTNKPHLFRNVNWGTRATDFSNDADFSNEPEFRQFVPGRFEILPDGTVADQKAKLIVKLTDKNGAKRIFTNPPPRDWKNQDAITALNKRAVQQIRRNTNVRFREVVQAYVPEERRWILANLTNGKPTKGWKTFVKEFNEAFAGKVLRGMEAARPVRSHSSLTKEVERFGPDWYSKGLVPVPTKKGRKE</sequence>
<evidence type="ECO:0000256" key="1">
    <source>
        <dbReference type="SAM" id="MobiDB-lite"/>
    </source>
</evidence>
<feature type="region of interest" description="Disordered" evidence="1">
    <location>
        <begin position="65"/>
        <end position="94"/>
    </location>
</feature>
<gene>
    <name evidence="2" type="ORF">N0V83_004318</name>
</gene>
<comment type="caution">
    <text evidence="2">The sequence shown here is derived from an EMBL/GenBank/DDBJ whole genome shotgun (WGS) entry which is preliminary data.</text>
</comment>
<dbReference type="OrthoDB" id="3788624at2759"/>
<name>A0A9W9CN23_9PLEO</name>